<sequence length="384" mass="44624">MRVRGSRTRTMSDSPTNKSQSEDEIFDDTATSLPERITDDNFDNELVTKLRDQVEKLTLRLCSAEEEIEILSLENSNLKQSNQELEKKNVFYKTLISTPTRKTRPSTPKKIDLLTSKTIQNEQVISDSEKKNKGTQTISTDVIGSPKQESTVSPSILYKQTYSQEMEGKVSKICIISENKYNKIRTIAENKFDDYELCHYLTPYSGIKNMFRGLESKLRKYTMSDFCIILIGETDFESTKDYSNIILHMRTVLKNIQHTNVILCMPTYSQCIDNVTLYNKRVEMFNKLLYQDILTHEHAYFIDCNKNLTWDHRMYKQNSGTVNNYGMKVIFQDIAALVTFIRENTLESTESGNINNMNEQQPELQYFRLSVPKHYASEHCRLSK</sequence>
<name>A0A9P0IEI8_SPOLI</name>
<dbReference type="EMBL" id="LR824537">
    <property type="protein sequence ID" value="CAH1645403.1"/>
    <property type="molecule type" value="Genomic_DNA"/>
</dbReference>
<dbReference type="InterPro" id="IPR036514">
    <property type="entry name" value="SGNH_hydro_sf"/>
</dbReference>
<organism evidence="2 3">
    <name type="scientific">Spodoptera littoralis</name>
    <name type="common">Egyptian cotton leafworm</name>
    <dbReference type="NCBI Taxonomy" id="7109"/>
    <lineage>
        <taxon>Eukaryota</taxon>
        <taxon>Metazoa</taxon>
        <taxon>Ecdysozoa</taxon>
        <taxon>Arthropoda</taxon>
        <taxon>Hexapoda</taxon>
        <taxon>Insecta</taxon>
        <taxon>Pterygota</taxon>
        <taxon>Neoptera</taxon>
        <taxon>Endopterygota</taxon>
        <taxon>Lepidoptera</taxon>
        <taxon>Glossata</taxon>
        <taxon>Ditrysia</taxon>
        <taxon>Noctuoidea</taxon>
        <taxon>Noctuidae</taxon>
        <taxon>Amphipyrinae</taxon>
        <taxon>Spodoptera</taxon>
    </lineage>
</organism>
<keyword evidence="3" id="KW-1185">Reference proteome</keyword>
<proteinExistence type="predicted"/>
<accession>A0A9P0IEI8</accession>
<dbReference type="Proteomes" id="UP001153321">
    <property type="component" value="Chromosome 6"/>
</dbReference>
<reference evidence="2" key="1">
    <citation type="submission" date="2022-02" db="EMBL/GenBank/DDBJ databases">
        <authorList>
            <person name="King R."/>
        </authorList>
    </citation>
    <scope>NUCLEOTIDE SEQUENCE</scope>
</reference>
<gene>
    <name evidence="2" type="ORF">SPLIT_LOCUS10755</name>
</gene>
<feature type="region of interest" description="Disordered" evidence="1">
    <location>
        <begin position="1"/>
        <end position="31"/>
    </location>
</feature>
<evidence type="ECO:0000313" key="2">
    <source>
        <dbReference type="EMBL" id="CAH1645403.1"/>
    </source>
</evidence>
<evidence type="ECO:0000256" key="1">
    <source>
        <dbReference type="SAM" id="MobiDB-lite"/>
    </source>
</evidence>
<protein>
    <submittedName>
        <fullName evidence="2">Uncharacterized protein</fullName>
    </submittedName>
</protein>
<evidence type="ECO:0000313" key="3">
    <source>
        <dbReference type="Proteomes" id="UP001153321"/>
    </source>
</evidence>
<dbReference type="AlphaFoldDB" id="A0A9P0IEI8"/>
<feature type="compositionally biased region" description="Polar residues" evidence="1">
    <location>
        <begin position="8"/>
        <end position="19"/>
    </location>
</feature>
<dbReference type="Gene3D" id="3.40.50.1110">
    <property type="entry name" value="SGNH hydrolase"/>
    <property type="match status" value="1"/>
</dbReference>